<protein>
    <submittedName>
        <fullName evidence="3">Aryl-alcohol dehydrogenase-like predicted oxidoreductase</fullName>
    </submittedName>
</protein>
<evidence type="ECO:0000259" key="2">
    <source>
        <dbReference type="Pfam" id="PF00248"/>
    </source>
</evidence>
<dbReference type="InterPro" id="IPR023210">
    <property type="entry name" value="NADP_OxRdtase_dom"/>
</dbReference>
<sequence>MTGKYSGGLRPAGSRLRLFGRFFRYSNERAQQAALAYTTLFQEHEIDPVHGALSFVINRPFVASTLVGATSVRQLQHNVACMEVTLSREILDGIQSIYQRCGTPSS</sequence>
<accession>A0ABU1M003</accession>
<dbReference type="SUPFAM" id="SSF51430">
    <property type="entry name" value="NAD(P)-linked oxidoreductase"/>
    <property type="match status" value="1"/>
</dbReference>
<evidence type="ECO:0000313" key="4">
    <source>
        <dbReference type="Proteomes" id="UP001264340"/>
    </source>
</evidence>
<reference evidence="3 4" key="1">
    <citation type="submission" date="2023-07" db="EMBL/GenBank/DDBJ databases">
        <title>Sorghum-associated microbial communities from plants grown in Nebraska, USA.</title>
        <authorList>
            <person name="Schachtman D."/>
        </authorList>
    </citation>
    <scope>NUCLEOTIDE SEQUENCE [LARGE SCALE GENOMIC DNA]</scope>
    <source>
        <strain evidence="3 4">DS1316</strain>
    </source>
</reference>
<keyword evidence="4" id="KW-1185">Reference proteome</keyword>
<dbReference type="Pfam" id="PF00248">
    <property type="entry name" value="Aldo_ket_red"/>
    <property type="match status" value="1"/>
</dbReference>
<dbReference type="InterPro" id="IPR050523">
    <property type="entry name" value="AKR_Detox_Biosynth"/>
</dbReference>
<keyword evidence="1" id="KW-0560">Oxidoreductase</keyword>
<evidence type="ECO:0000313" key="3">
    <source>
        <dbReference type="EMBL" id="MDR6412345.1"/>
    </source>
</evidence>
<dbReference type="PANTHER" id="PTHR43364:SF4">
    <property type="entry name" value="NAD(P)-LINKED OXIDOREDUCTASE SUPERFAMILY PROTEIN"/>
    <property type="match status" value="1"/>
</dbReference>
<gene>
    <name evidence="3" type="ORF">J2804_005780</name>
</gene>
<proteinExistence type="predicted"/>
<feature type="domain" description="NADP-dependent oxidoreductase" evidence="2">
    <location>
        <begin position="27"/>
        <end position="98"/>
    </location>
</feature>
<dbReference type="Gene3D" id="3.20.20.100">
    <property type="entry name" value="NADP-dependent oxidoreductase domain"/>
    <property type="match status" value="1"/>
</dbReference>
<evidence type="ECO:0000256" key="1">
    <source>
        <dbReference type="ARBA" id="ARBA00023002"/>
    </source>
</evidence>
<organism evidence="3 4">
    <name type="scientific">Paraburkholderia terricola</name>
    <dbReference type="NCBI Taxonomy" id="169427"/>
    <lineage>
        <taxon>Bacteria</taxon>
        <taxon>Pseudomonadati</taxon>
        <taxon>Pseudomonadota</taxon>
        <taxon>Betaproteobacteria</taxon>
        <taxon>Burkholderiales</taxon>
        <taxon>Burkholderiaceae</taxon>
        <taxon>Paraburkholderia</taxon>
    </lineage>
</organism>
<name>A0ABU1M003_9BURK</name>
<dbReference type="PANTHER" id="PTHR43364">
    <property type="entry name" value="NADH-SPECIFIC METHYLGLYOXAL REDUCTASE-RELATED"/>
    <property type="match status" value="1"/>
</dbReference>
<dbReference type="InterPro" id="IPR036812">
    <property type="entry name" value="NAD(P)_OxRdtase_dom_sf"/>
</dbReference>
<comment type="caution">
    <text evidence="3">The sequence shown here is derived from an EMBL/GenBank/DDBJ whole genome shotgun (WGS) entry which is preliminary data.</text>
</comment>
<dbReference type="Proteomes" id="UP001264340">
    <property type="component" value="Unassembled WGS sequence"/>
</dbReference>
<dbReference type="RefSeq" id="WP_310126256.1">
    <property type="nucleotide sequence ID" value="NZ_JAVDQV010000018.1"/>
</dbReference>
<dbReference type="EMBL" id="JAVDRP010000017">
    <property type="protein sequence ID" value="MDR6412345.1"/>
    <property type="molecule type" value="Genomic_DNA"/>
</dbReference>